<protein>
    <submittedName>
        <fullName evidence="2">DUF167 domain-containing protein</fullName>
    </submittedName>
</protein>
<dbReference type="AlphaFoldDB" id="A0A387B519"/>
<accession>A0A387B519</accession>
<dbReference type="NCBIfam" id="TIGR00251">
    <property type="entry name" value="DUF167 family protein"/>
    <property type="match status" value="1"/>
</dbReference>
<dbReference type="EMBL" id="CP032630">
    <property type="protein sequence ID" value="AYF96838.1"/>
    <property type="molecule type" value="Genomic_DNA"/>
</dbReference>
<dbReference type="RefSeq" id="WP_120761189.1">
    <property type="nucleotide sequence ID" value="NZ_CP032630.1"/>
</dbReference>
<dbReference type="Gene3D" id="3.30.1200.10">
    <property type="entry name" value="YggU-like"/>
    <property type="match status" value="1"/>
</dbReference>
<organism evidence="2 3">
    <name type="scientific">Protaetiibacter intestinalis</name>
    <dbReference type="NCBI Taxonomy" id="2419774"/>
    <lineage>
        <taxon>Bacteria</taxon>
        <taxon>Bacillati</taxon>
        <taxon>Actinomycetota</taxon>
        <taxon>Actinomycetes</taxon>
        <taxon>Micrococcales</taxon>
        <taxon>Microbacteriaceae</taxon>
        <taxon>Protaetiibacter</taxon>
    </lineage>
</organism>
<dbReference type="SMART" id="SM01152">
    <property type="entry name" value="DUF167"/>
    <property type="match status" value="1"/>
</dbReference>
<evidence type="ECO:0000313" key="3">
    <source>
        <dbReference type="Proteomes" id="UP000278886"/>
    </source>
</evidence>
<dbReference type="SUPFAM" id="SSF69786">
    <property type="entry name" value="YggU-like"/>
    <property type="match status" value="1"/>
</dbReference>
<comment type="similarity">
    <text evidence="1">Belongs to the UPF0235 family.</text>
</comment>
<proteinExistence type="inferred from homology"/>
<evidence type="ECO:0000313" key="2">
    <source>
        <dbReference type="EMBL" id="AYF96838.1"/>
    </source>
</evidence>
<dbReference type="KEGG" id="lyd:D7I47_00275"/>
<name>A0A387B519_9MICO</name>
<gene>
    <name evidence="2" type="ORF">D7I47_00275</name>
</gene>
<dbReference type="InterPro" id="IPR036591">
    <property type="entry name" value="YggU-like_sf"/>
</dbReference>
<dbReference type="Proteomes" id="UP000278886">
    <property type="component" value="Chromosome"/>
</dbReference>
<keyword evidence="3" id="KW-1185">Reference proteome</keyword>
<evidence type="ECO:0000256" key="1">
    <source>
        <dbReference type="ARBA" id="ARBA00010364"/>
    </source>
</evidence>
<sequence>MREMRVRVKPGSSKGPLVEAAPEGLDAELVVYVRERAVDGRANAAVERVVAEHLGLPPSRVAIVRGHTGRSKLLRIDG</sequence>
<dbReference type="InterPro" id="IPR003746">
    <property type="entry name" value="DUF167"/>
</dbReference>
<dbReference type="Pfam" id="PF02594">
    <property type="entry name" value="DUF167"/>
    <property type="match status" value="1"/>
</dbReference>
<reference evidence="3" key="1">
    <citation type="submission" date="2018-09" db="EMBL/GenBank/DDBJ databases">
        <title>Genome sequencing of strain 2DFWR-13.</title>
        <authorList>
            <person name="Heo J."/>
            <person name="Kim S.-J."/>
            <person name="Kwon S.-W."/>
        </authorList>
    </citation>
    <scope>NUCLEOTIDE SEQUENCE [LARGE SCALE GENOMIC DNA]</scope>
    <source>
        <strain evidence="3">2DFWR-13</strain>
    </source>
</reference>
<dbReference type="OrthoDB" id="9801878at2"/>